<dbReference type="EMBL" id="CP034086">
    <property type="protein sequence ID" value="AZG76035.1"/>
    <property type="molecule type" value="Genomic_DNA"/>
</dbReference>
<dbReference type="GO" id="GO:0003677">
    <property type="term" value="F:DNA binding"/>
    <property type="evidence" value="ECO:0007669"/>
    <property type="project" value="UniProtKB-UniRule"/>
</dbReference>
<protein>
    <submittedName>
        <fullName evidence="3">AbrB/MazE/SpoVT family DNA-binding domain-containing protein</fullName>
    </submittedName>
</protein>
<evidence type="ECO:0000256" key="1">
    <source>
        <dbReference type="PROSITE-ProRule" id="PRU01076"/>
    </source>
</evidence>
<dbReference type="InterPro" id="IPR037914">
    <property type="entry name" value="SpoVT-AbrB_sf"/>
</dbReference>
<proteinExistence type="predicted"/>
<organism evidence="3 4">
    <name type="scientific">Methylocystis rosea</name>
    <dbReference type="NCBI Taxonomy" id="173366"/>
    <lineage>
        <taxon>Bacteria</taxon>
        <taxon>Pseudomonadati</taxon>
        <taxon>Pseudomonadota</taxon>
        <taxon>Alphaproteobacteria</taxon>
        <taxon>Hyphomicrobiales</taxon>
        <taxon>Methylocystaceae</taxon>
        <taxon>Methylocystis</taxon>
    </lineage>
</organism>
<gene>
    <name evidence="3" type="ORF">EHO51_04405</name>
</gene>
<dbReference type="NCBIfam" id="TIGR01439">
    <property type="entry name" value="lp_hng_hel_AbrB"/>
    <property type="match status" value="1"/>
</dbReference>
<keyword evidence="1 3" id="KW-0238">DNA-binding</keyword>
<dbReference type="Proteomes" id="UP000273982">
    <property type="component" value="Chromosome"/>
</dbReference>
<sequence>MSKATLTSKGQITLPAEVRRALRVDTGDSLVFEQTSGDAFLVRAASGDIRRLKGVVPAPATPVTLEAMEAAIRSRAGEK</sequence>
<dbReference type="Pfam" id="PF04014">
    <property type="entry name" value="MazE_antitoxin"/>
    <property type="match status" value="1"/>
</dbReference>
<dbReference type="PROSITE" id="PS51740">
    <property type="entry name" value="SPOVT_ABRB"/>
    <property type="match status" value="1"/>
</dbReference>
<reference evidence="3 4" key="1">
    <citation type="submission" date="2018-11" db="EMBL/GenBank/DDBJ databases">
        <title>Genome squencing of methanotrophic bacteria isolated from alkaline groundwater in Korea.</title>
        <authorList>
            <person name="Nguyen L.N."/>
        </authorList>
    </citation>
    <scope>NUCLEOTIDE SEQUENCE [LARGE SCALE GENOMIC DNA]</scope>
    <source>
        <strain evidence="3 4">GW6</strain>
    </source>
</reference>
<name>A0A3G8M3Z9_9HYPH</name>
<dbReference type="InterPro" id="IPR007159">
    <property type="entry name" value="SpoVT-AbrB_dom"/>
</dbReference>
<evidence type="ECO:0000313" key="4">
    <source>
        <dbReference type="Proteomes" id="UP000273982"/>
    </source>
</evidence>
<evidence type="ECO:0000313" key="3">
    <source>
        <dbReference type="EMBL" id="AZG76035.1"/>
    </source>
</evidence>
<dbReference type="Gene3D" id="2.10.260.10">
    <property type="match status" value="1"/>
</dbReference>
<dbReference type="KEGG" id="mros:EHO51_04405"/>
<accession>A0A3G8M3Z9</accession>
<dbReference type="SMART" id="SM00966">
    <property type="entry name" value="SpoVT_AbrB"/>
    <property type="match status" value="1"/>
</dbReference>
<dbReference type="AlphaFoldDB" id="A0A3G8M3Z9"/>
<feature type="domain" description="SpoVT-AbrB" evidence="2">
    <location>
        <begin position="1"/>
        <end position="47"/>
    </location>
</feature>
<dbReference type="SUPFAM" id="SSF89447">
    <property type="entry name" value="AbrB/MazE/MraZ-like"/>
    <property type="match status" value="1"/>
</dbReference>
<evidence type="ECO:0000259" key="2">
    <source>
        <dbReference type="PROSITE" id="PS51740"/>
    </source>
</evidence>
<dbReference type="RefSeq" id="WP_124737874.1">
    <property type="nucleotide sequence ID" value="NZ_CP034086.1"/>
</dbReference>